<dbReference type="Gene3D" id="3.40.50.10930">
    <property type="match status" value="1"/>
</dbReference>
<dbReference type="HAMAP" id="MF_01486">
    <property type="entry name" value="RecC"/>
    <property type="match status" value="1"/>
</dbReference>
<dbReference type="Gene3D" id="1.10.10.160">
    <property type="match status" value="1"/>
</dbReference>
<keyword evidence="4 10" id="KW-0378">Hydrolase</keyword>
<keyword evidence="7 10" id="KW-0067">ATP-binding</keyword>
<dbReference type="RefSeq" id="WP_380139900.1">
    <property type="nucleotide sequence ID" value="NZ_JBHLUI010000012.1"/>
</dbReference>
<evidence type="ECO:0000256" key="9">
    <source>
        <dbReference type="ARBA" id="ARBA00023204"/>
    </source>
</evidence>
<protein>
    <recommendedName>
        <fullName evidence="10">RecBCD enzyme subunit RecC</fullName>
    </recommendedName>
    <alternativeName>
        <fullName evidence="10">Exonuclease V subunit RecC</fullName>
        <shortName evidence="10">ExoV subunit RecC</shortName>
    </alternativeName>
    <alternativeName>
        <fullName evidence="10">Helicase/nuclease RecBCD subunit RecC</fullName>
    </alternativeName>
</protein>
<dbReference type="InterPro" id="IPR041500">
    <property type="entry name" value="RecC_C"/>
</dbReference>
<dbReference type="SUPFAM" id="SSF52980">
    <property type="entry name" value="Restriction endonuclease-like"/>
    <property type="match status" value="1"/>
</dbReference>
<name>A0ABV5LNY3_9ACTN</name>
<dbReference type="Pfam" id="PF17946">
    <property type="entry name" value="RecC_C"/>
    <property type="match status" value="1"/>
</dbReference>
<evidence type="ECO:0000313" key="12">
    <source>
        <dbReference type="EMBL" id="MFB9375797.1"/>
    </source>
</evidence>
<dbReference type="SUPFAM" id="SSF52540">
    <property type="entry name" value="P-loop containing nucleoside triphosphate hydrolases"/>
    <property type="match status" value="2"/>
</dbReference>
<evidence type="ECO:0000259" key="11">
    <source>
        <dbReference type="Pfam" id="PF17946"/>
    </source>
</evidence>
<evidence type="ECO:0000256" key="1">
    <source>
        <dbReference type="ARBA" id="ARBA00022722"/>
    </source>
</evidence>
<evidence type="ECO:0000256" key="4">
    <source>
        <dbReference type="ARBA" id="ARBA00022801"/>
    </source>
</evidence>
<dbReference type="InterPro" id="IPR027417">
    <property type="entry name" value="P-loop_NTPase"/>
</dbReference>
<dbReference type="InterPro" id="IPR013986">
    <property type="entry name" value="DExx_box_DNA_helicase_dom_sf"/>
</dbReference>
<reference evidence="12 13" key="1">
    <citation type="submission" date="2024-09" db="EMBL/GenBank/DDBJ databases">
        <authorList>
            <person name="Sun Q."/>
            <person name="Mori K."/>
        </authorList>
    </citation>
    <scope>NUCLEOTIDE SEQUENCE [LARGE SCALE GENOMIC DNA]</scope>
    <source>
        <strain evidence="12 13">TISTR 1856</strain>
    </source>
</reference>
<comment type="subunit">
    <text evidence="10">Heterotrimer of RecB, RecC and RecD. All subunits contribute to DNA-binding.</text>
</comment>
<keyword evidence="3 10" id="KW-0227">DNA damage</keyword>
<gene>
    <name evidence="10 12" type="primary">recC</name>
    <name evidence="12" type="ORF">ACFFVI_02340</name>
</gene>
<comment type="similarity">
    <text evidence="10">Belongs to the RecC family.</text>
</comment>
<dbReference type="NCBIfam" id="TIGR01450">
    <property type="entry name" value="recC"/>
    <property type="match status" value="1"/>
</dbReference>
<accession>A0ABV5LNY3</accession>
<keyword evidence="13" id="KW-1185">Reference proteome</keyword>
<comment type="caution">
    <text evidence="12">The sequence shown here is derived from an EMBL/GenBank/DDBJ whole genome shotgun (WGS) entry which is preliminary data.</text>
</comment>
<keyword evidence="2 10" id="KW-0547">Nucleotide-binding</keyword>
<comment type="miscellaneous">
    <text evidence="10">In the RecBCD complex, RecB has a slow 3'-5' helicase, an exonuclease activity and loads RecA onto ssDNA, RecD has a fast 5'-3' helicase activity, while RecC stimulates the ATPase and processivity of the RecB helicase and contributes to recognition of the Chi site.</text>
</comment>
<dbReference type="GO" id="GO:0008854">
    <property type="term" value="F:exodeoxyribonuclease V activity"/>
    <property type="evidence" value="ECO:0007669"/>
    <property type="project" value="UniProtKB-EC"/>
</dbReference>
<evidence type="ECO:0000256" key="6">
    <source>
        <dbReference type="ARBA" id="ARBA00022839"/>
    </source>
</evidence>
<keyword evidence="1 10" id="KW-0540">Nuclease</keyword>
<dbReference type="InterPro" id="IPR006697">
    <property type="entry name" value="RecC"/>
</dbReference>
<dbReference type="Pfam" id="PF04257">
    <property type="entry name" value="Exonuc_V_gamma"/>
    <property type="match status" value="1"/>
</dbReference>
<feature type="domain" description="RecC C-terminal" evidence="11">
    <location>
        <begin position="801"/>
        <end position="1040"/>
    </location>
</feature>
<organism evidence="12 13">
    <name type="scientific">Kineococcus gynurae</name>
    <dbReference type="NCBI Taxonomy" id="452979"/>
    <lineage>
        <taxon>Bacteria</taxon>
        <taxon>Bacillati</taxon>
        <taxon>Actinomycetota</taxon>
        <taxon>Actinomycetes</taxon>
        <taxon>Kineosporiales</taxon>
        <taxon>Kineosporiaceae</taxon>
        <taxon>Kineococcus</taxon>
    </lineage>
</organism>
<dbReference type="Gene3D" id="1.10.10.990">
    <property type="match status" value="1"/>
</dbReference>
<evidence type="ECO:0000256" key="5">
    <source>
        <dbReference type="ARBA" id="ARBA00022806"/>
    </source>
</evidence>
<proteinExistence type="inferred from homology"/>
<sequence length="1123" mass="119330">MLTVHRSTDAAALVRALADVLREPPPGPVDPFAVDRVAVGARGTERWIAQSLSHHLGAAAGSEDGICARVEFSSPARLLDDVMADALARTAPGHVDSVARWAPESMTWSVLEVLGALEDDPSPRFAALGHHLRTVEGEQGPRVRRIAVAARLARLLNRYGAARPELLRAWAGGSDELPPGASPDLGWQPELFRRVRAAIDLPAPAELLPGVCAAVASGAVDVPSRVGVFVVTRLPSARLQLLSALAGVGDVHLFLQHPSPALWAAVERSGAAARPRSPLLASLATDARELQVRLDELFPQARVLEHPGPGVAGDTTLAALQRSLAGDDPAGSGAVLLPDASVQVHACHGRARQVEVLREVLLGLLDADPTLQPRDVIVMCPDVEAFAPLVQAAFAGDDLDHPGARLRVQIADRSALQTNPLLALAAHLLRLAQGRVGVGDVLDLAGGVAVRRRFRLEDEDLEQLRVWVVDASVHWGLSAEHRAAWHLGGLGQGSWRAGLDRLLVGVALGGGGEELLGEGEAVVPLDDVESSRVDLAGRVAELLDRVEVAVGRLTRRQSVARWCEALLESVLDLGEAPPDSAWWVTQLRSDLGAIAERAARAGTAEVGLADVAQMIDAEFAGRPQRSNFRTGAVTVCTLTPMRAVPHRVVVLLGMDDGAFPRVVAPDADDALAGDHRPGDRDPRNEDRQVLLDAITSARDHLVVTYGGRDVRSGAELPPAVPVGELLDALEALQPGARDAVVTVHPLQPTDPRNFSTAATDPGRGRAFSYDRTAHAGALAAAAGPRAPGPFLPAPLPPAPREDLDLDRLVQFWQNPTQGFLTQRLDVALATREEEPDPALPVELDGLQKWAIGDRVLAARRAGLDPAAVRRREAARGSLPPGVLAEDVLREIGPRADRLAEVAARFDTAPAHTVDLELDLDVSGVGPVRLTGTVRGVRPVPGGGRASGVLALTTTYSRVRAKQVVRAWIELLALTAADPGTEQRTVVVGRGDRDSVSEVVLGPLDPVQARGHLHDLLQLRHLGLTQPLPLPVETTHAWARRDWRGAPADGCVADAERSWVSGHAGFGEDREEAFVRVHGPRAPISVLTSWQAPPGSPPGLPPTFAELARRIWQPILGAKTETTR</sequence>
<keyword evidence="9 10" id="KW-0234">DNA repair</keyword>
<evidence type="ECO:0000256" key="10">
    <source>
        <dbReference type="HAMAP-Rule" id="MF_01486"/>
    </source>
</evidence>
<evidence type="ECO:0000256" key="3">
    <source>
        <dbReference type="ARBA" id="ARBA00022763"/>
    </source>
</evidence>
<evidence type="ECO:0000256" key="2">
    <source>
        <dbReference type="ARBA" id="ARBA00022741"/>
    </source>
</evidence>
<keyword evidence="8 10" id="KW-0238">DNA-binding</keyword>
<comment type="function">
    <text evidence="10">A helicase/nuclease that prepares dsDNA breaks (DSB) for recombinational DNA repair. Binds to DSBs and unwinds DNA via a highly rapid and processive ATP-dependent bidirectional helicase activity. Unwinds dsDNA until it encounters a Chi (crossover hotspot instigator) sequence from the 3' direction. Cuts ssDNA a few nucleotides 3' to the Chi site. The properties and activities of the enzyme are changed at Chi. The Chi-altered holoenzyme produces a long 3'-ssDNA overhang and facilitates RecA-binding to the ssDNA for homologous DNA recombination and repair. Holoenzyme degrades any linearized DNA that is unable to undergo homologous recombination. In the holoenzyme this subunit recognizes the wild-type Chi sequence, and when added to isolated RecB increases its ATP-dependent helicase processivity.</text>
</comment>
<dbReference type="InterPro" id="IPR011335">
    <property type="entry name" value="Restrct_endonuc-II-like"/>
</dbReference>
<keyword evidence="5 10" id="KW-0347">Helicase</keyword>
<dbReference type="EMBL" id="JBHMDM010000001">
    <property type="protein sequence ID" value="MFB9375797.1"/>
    <property type="molecule type" value="Genomic_DNA"/>
</dbReference>
<evidence type="ECO:0000256" key="7">
    <source>
        <dbReference type="ARBA" id="ARBA00022840"/>
    </source>
</evidence>
<dbReference type="PIRSF" id="PIRSF000980">
    <property type="entry name" value="RecC"/>
    <property type="match status" value="1"/>
</dbReference>
<evidence type="ECO:0000256" key="8">
    <source>
        <dbReference type="ARBA" id="ARBA00023125"/>
    </source>
</evidence>
<dbReference type="Proteomes" id="UP001589748">
    <property type="component" value="Unassembled WGS sequence"/>
</dbReference>
<dbReference type="PANTHER" id="PTHR30591:SF1">
    <property type="entry name" value="RECBCD ENZYME SUBUNIT RECC"/>
    <property type="match status" value="1"/>
</dbReference>
<dbReference type="PANTHER" id="PTHR30591">
    <property type="entry name" value="RECBCD ENZYME SUBUNIT RECC"/>
    <property type="match status" value="1"/>
</dbReference>
<evidence type="ECO:0000313" key="13">
    <source>
        <dbReference type="Proteomes" id="UP001589748"/>
    </source>
</evidence>
<keyword evidence="6 10" id="KW-0269">Exonuclease</keyword>
<dbReference type="Gene3D" id="3.40.50.300">
    <property type="entry name" value="P-loop containing nucleotide triphosphate hydrolases"/>
    <property type="match status" value="2"/>
</dbReference>